<organism evidence="1 2">
    <name type="scientific">Meloidogyne incognita</name>
    <name type="common">Southern root-knot nematode worm</name>
    <name type="synonym">Oxyuris incognita</name>
    <dbReference type="NCBI Taxonomy" id="6306"/>
    <lineage>
        <taxon>Eukaryota</taxon>
        <taxon>Metazoa</taxon>
        <taxon>Ecdysozoa</taxon>
        <taxon>Nematoda</taxon>
        <taxon>Chromadorea</taxon>
        <taxon>Rhabditida</taxon>
        <taxon>Tylenchina</taxon>
        <taxon>Tylenchomorpha</taxon>
        <taxon>Tylenchoidea</taxon>
        <taxon>Meloidogynidae</taxon>
        <taxon>Meloidogyninae</taxon>
        <taxon>Meloidogyne</taxon>
        <taxon>Meloidogyne incognita group</taxon>
    </lineage>
</organism>
<keyword evidence="1" id="KW-1185">Reference proteome</keyword>
<name>A0A914KHY5_MELIC</name>
<sequence>MDGCWCGAAVNAGVVLLFGGDGCWCGAAVQCWEWCRLVEDARSGGLVHLLACSGGWNALHALLLSSLPLLSCDLNGGGGASTTKKSIGWKMRDWNPWKGLGRGNRRGVSSFRVIDCSLTLPRLSLFFIFGILFTPKNLI</sequence>
<evidence type="ECO:0000313" key="2">
    <source>
        <dbReference type="WBParaSite" id="Minc3s00005g00341"/>
    </source>
</evidence>
<evidence type="ECO:0000313" key="1">
    <source>
        <dbReference type="Proteomes" id="UP000887563"/>
    </source>
</evidence>
<proteinExistence type="predicted"/>
<accession>A0A914KHY5</accession>
<dbReference type="Proteomes" id="UP000887563">
    <property type="component" value="Unplaced"/>
</dbReference>
<protein>
    <submittedName>
        <fullName evidence="2">Candidate secreted effector</fullName>
    </submittedName>
</protein>
<reference evidence="2" key="1">
    <citation type="submission" date="2022-11" db="UniProtKB">
        <authorList>
            <consortium name="WormBaseParasite"/>
        </authorList>
    </citation>
    <scope>IDENTIFICATION</scope>
</reference>
<dbReference type="WBParaSite" id="Minc3s00005g00341">
    <property type="protein sequence ID" value="Minc3s00005g00341"/>
    <property type="gene ID" value="Minc3s00005g00341"/>
</dbReference>
<dbReference type="AlphaFoldDB" id="A0A914KHY5"/>